<dbReference type="InterPro" id="IPR043504">
    <property type="entry name" value="Peptidase_S1_PA_chymotrypsin"/>
</dbReference>
<dbReference type="Pfam" id="PF00089">
    <property type="entry name" value="Trypsin"/>
    <property type="match status" value="1"/>
</dbReference>
<feature type="signal peptide" evidence="6">
    <location>
        <begin position="1"/>
        <end position="27"/>
    </location>
</feature>
<dbReference type="InterPro" id="IPR009003">
    <property type="entry name" value="Peptidase_S1_PA"/>
</dbReference>
<organism evidence="8 9">
    <name type="scientific">Hoyosella rhizosphaerae</name>
    <dbReference type="NCBI Taxonomy" id="1755582"/>
    <lineage>
        <taxon>Bacteria</taxon>
        <taxon>Bacillati</taxon>
        <taxon>Actinomycetota</taxon>
        <taxon>Actinomycetes</taxon>
        <taxon>Mycobacteriales</taxon>
        <taxon>Hoyosellaceae</taxon>
        <taxon>Hoyosella</taxon>
    </lineage>
</organism>
<sequence>MRTLTIRRAAITGIAALTIAASSATGAMGEPTTNPLADTPFADAPLINALPSELVEALERDLNMSAEQFIEESDLAQQLAEIANTFRADFPDEFGGAWLNNGVPTIAVTTESLGQQVRDIGFEVKKVSRTEAVLRSDLAQLRDWISTLPEPLHSIFRDIMVNLSDNTIIVGLADTAVGDAIDLPSVLENAGIVFTPANEVIPGEDRIIEEPLPGGTEEQPVFPPASATVPPNFQVMGGDPFLSGSNASLRCSLGFNGVDSDGNAVNITAGHCNPDGPGATGAPTRFLDGPLAGQVFGTFTETNMDDVDYAIITVDDSHKDWFKTAGVRGGSDLHITGTADPVVGMPVCKSGVTTGFSCGVVTSTNLKLEVGNRTLGNAFTSNICALQGDSGGAIISGTRAVGVSSASDVGDFTSCSEAVRQTAIFGDTPLLYATPINDILNTSTYVRLNTQ</sequence>
<evidence type="ECO:0000313" key="8">
    <source>
        <dbReference type="EMBL" id="GGC62335.1"/>
    </source>
</evidence>
<name>A0A916XCS4_9ACTN</name>
<dbReference type="Gene3D" id="3.30.300.50">
    <property type="match status" value="1"/>
</dbReference>
<keyword evidence="5" id="KW-1015">Disulfide bond</keyword>
<proteinExistence type="inferred from homology"/>
<evidence type="ECO:0000256" key="4">
    <source>
        <dbReference type="ARBA" id="ARBA00022825"/>
    </source>
</evidence>
<dbReference type="SUPFAM" id="SSF50494">
    <property type="entry name" value="Trypsin-like serine proteases"/>
    <property type="match status" value="1"/>
</dbReference>
<dbReference type="InterPro" id="IPR001254">
    <property type="entry name" value="Trypsin_dom"/>
</dbReference>
<dbReference type="GO" id="GO:0004252">
    <property type="term" value="F:serine-type endopeptidase activity"/>
    <property type="evidence" value="ECO:0007669"/>
    <property type="project" value="InterPro"/>
</dbReference>
<evidence type="ECO:0000256" key="3">
    <source>
        <dbReference type="ARBA" id="ARBA00022801"/>
    </source>
</evidence>
<protein>
    <submittedName>
        <fullName evidence="8">Serine protease</fullName>
    </submittedName>
</protein>
<evidence type="ECO:0000259" key="7">
    <source>
        <dbReference type="Pfam" id="PF00089"/>
    </source>
</evidence>
<dbReference type="GO" id="GO:0006508">
    <property type="term" value="P:proteolysis"/>
    <property type="evidence" value="ECO:0007669"/>
    <property type="project" value="UniProtKB-KW"/>
</dbReference>
<keyword evidence="4" id="KW-0720">Serine protease</keyword>
<reference evidence="8" key="1">
    <citation type="journal article" date="2014" name="Int. J. Syst. Evol. Microbiol.">
        <title>Complete genome sequence of Corynebacterium casei LMG S-19264T (=DSM 44701T), isolated from a smear-ripened cheese.</title>
        <authorList>
            <consortium name="US DOE Joint Genome Institute (JGI-PGF)"/>
            <person name="Walter F."/>
            <person name="Albersmeier A."/>
            <person name="Kalinowski J."/>
            <person name="Ruckert C."/>
        </authorList>
    </citation>
    <scope>NUCLEOTIDE SEQUENCE</scope>
    <source>
        <strain evidence="8">CGMCC 1.15478</strain>
    </source>
</reference>
<evidence type="ECO:0000256" key="5">
    <source>
        <dbReference type="ARBA" id="ARBA00023157"/>
    </source>
</evidence>
<dbReference type="Proteomes" id="UP000641514">
    <property type="component" value="Unassembled WGS sequence"/>
</dbReference>
<gene>
    <name evidence="8" type="ORF">GCM10011410_13470</name>
</gene>
<dbReference type="InterPro" id="IPR035070">
    <property type="entry name" value="Streptogrisin_prodomain"/>
</dbReference>
<feature type="chain" id="PRO_5038998610" evidence="6">
    <location>
        <begin position="28"/>
        <end position="451"/>
    </location>
</feature>
<dbReference type="AlphaFoldDB" id="A0A916XCS4"/>
<reference evidence="8" key="2">
    <citation type="submission" date="2020-09" db="EMBL/GenBank/DDBJ databases">
        <authorList>
            <person name="Sun Q."/>
            <person name="Zhou Y."/>
        </authorList>
    </citation>
    <scope>NUCLEOTIDE SEQUENCE</scope>
    <source>
        <strain evidence="8">CGMCC 1.15478</strain>
    </source>
</reference>
<keyword evidence="6" id="KW-0732">Signal</keyword>
<evidence type="ECO:0000256" key="6">
    <source>
        <dbReference type="SAM" id="SignalP"/>
    </source>
</evidence>
<comment type="caution">
    <text evidence="8">The sequence shown here is derived from an EMBL/GenBank/DDBJ whole genome shotgun (WGS) entry which is preliminary data.</text>
</comment>
<feature type="domain" description="Peptidase S1" evidence="7">
    <location>
        <begin position="301"/>
        <end position="408"/>
    </location>
</feature>
<dbReference type="PRINTS" id="PR00861">
    <property type="entry name" value="ALYTICPTASE"/>
</dbReference>
<dbReference type="RefSeq" id="WP_188671775.1">
    <property type="nucleotide sequence ID" value="NZ_BMJH01000001.1"/>
</dbReference>
<keyword evidence="3" id="KW-0378">Hydrolase</keyword>
<accession>A0A916XCS4</accession>
<evidence type="ECO:0000313" key="9">
    <source>
        <dbReference type="Proteomes" id="UP000641514"/>
    </source>
</evidence>
<keyword evidence="2 8" id="KW-0645">Protease</keyword>
<keyword evidence="9" id="KW-1185">Reference proteome</keyword>
<dbReference type="InterPro" id="IPR001316">
    <property type="entry name" value="Pept_S1A_streptogrisin"/>
</dbReference>
<dbReference type="Gene3D" id="2.40.10.10">
    <property type="entry name" value="Trypsin-like serine proteases"/>
    <property type="match status" value="2"/>
</dbReference>
<evidence type="ECO:0000256" key="2">
    <source>
        <dbReference type="ARBA" id="ARBA00022670"/>
    </source>
</evidence>
<dbReference type="CDD" id="cd21112">
    <property type="entry name" value="alphaLP-like"/>
    <property type="match status" value="1"/>
</dbReference>
<evidence type="ECO:0000256" key="1">
    <source>
        <dbReference type="ARBA" id="ARBA00007664"/>
    </source>
</evidence>
<comment type="similarity">
    <text evidence="1">Belongs to the peptidase S1 family.</text>
</comment>
<dbReference type="EMBL" id="BMJH01000001">
    <property type="protein sequence ID" value="GGC62335.1"/>
    <property type="molecule type" value="Genomic_DNA"/>
</dbReference>